<gene>
    <name evidence="1" type="ORF">D1867_03830</name>
</gene>
<organism evidence="1 2">
    <name type="scientific">Acidianus infernus</name>
    <dbReference type="NCBI Taxonomy" id="12915"/>
    <lineage>
        <taxon>Archaea</taxon>
        <taxon>Thermoproteota</taxon>
        <taxon>Thermoprotei</taxon>
        <taxon>Sulfolobales</taxon>
        <taxon>Sulfolobaceae</taxon>
        <taxon>Acidianus</taxon>
    </lineage>
</organism>
<dbReference type="OrthoDB" id="33957at2157"/>
<protein>
    <submittedName>
        <fullName evidence="1">Uncharacterized protein</fullName>
    </submittedName>
</protein>
<sequence>MSTRWLPKWKVVKINVKGKEVEVCYDDDLKLYACPFCNPVCKKGGIPDYSTYFYHVEDLVAHIIAHKNALWLKKRPQEIREEEEEGEEEDNEED</sequence>
<evidence type="ECO:0000313" key="2">
    <source>
        <dbReference type="Proteomes" id="UP000440125"/>
    </source>
</evidence>
<dbReference type="EMBL" id="WFIY01000004">
    <property type="protein sequence ID" value="MUM64398.1"/>
    <property type="molecule type" value="Genomic_DNA"/>
</dbReference>
<dbReference type="RefSeq" id="WP_155862882.1">
    <property type="nucleotide sequence ID" value="NZ_JBGTCZ010000078.1"/>
</dbReference>
<accession>A0A6A9QKH3</accession>
<dbReference type="AlphaFoldDB" id="A0A6A9QKH3"/>
<name>A0A6A9QKH3_ACIIN</name>
<evidence type="ECO:0000313" key="1">
    <source>
        <dbReference type="EMBL" id="MUM64398.1"/>
    </source>
</evidence>
<keyword evidence="2" id="KW-1185">Reference proteome</keyword>
<dbReference type="Proteomes" id="UP000440125">
    <property type="component" value="Unassembled WGS sequence"/>
</dbReference>
<proteinExistence type="predicted"/>
<reference evidence="1 2" key="1">
    <citation type="submission" date="2019-10" db="EMBL/GenBank/DDBJ databases">
        <title>Genome Sequences from Six Type Strain Members of the Archaeal Family Sulfolobaceae: Acidianus ambivalens, Acidianus infernus, Metallosphaera prunae, Stygiolobus azoricus, Sulfolobus metallicus, and Sulfurisphaera ohwakuensis.</title>
        <authorList>
            <person name="Counts J.A."/>
            <person name="Kelly R.M."/>
        </authorList>
    </citation>
    <scope>NUCLEOTIDE SEQUENCE [LARGE SCALE GENOMIC DNA]</scope>
    <source>
        <strain evidence="1 2">DSM 3191</strain>
    </source>
</reference>
<comment type="caution">
    <text evidence="1">The sequence shown here is derived from an EMBL/GenBank/DDBJ whole genome shotgun (WGS) entry which is preliminary data.</text>
</comment>